<dbReference type="EMBL" id="CP119880">
    <property type="protein sequence ID" value="WFD35891.1"/>
    <property type="molecule type" value="Genomic_DNA"/>
</dbReference>
<dbReference type="GO" id="GO:0099070">
    <property type="term" value="C:static microtubule bundle"/>
    <property type="evidence" value="ECO:0007669"/>
    <property type="project" value="UniProtKB-ARBA"/>
</dbReference>
<evidence type="ECO:0000256" key="1">
    <source>
        <dbReference type="ARBA" id="ARBA00004245"/>
    </source>
</evidence>
<dbReference type="GO" id="GO:1990498">
    <property type="term" value="C:mitotic spindle microtubule"/>
    <property type="evidence" value="ECO:0007669"/>
    <property type="project" value="UniProtKB-ARBA"/>
</dbReference>
<feature type="compositionally biased region" description="Low complexity" evidence="7">
    <location>
        <begin position="1163"/>
        <end position="1183"/>
    </location>
</feature>
<feature type="compositionally biased region" description="Polar residues" evidence="7">
    <location>
        <begin position="1846"/>
        <end position="1857"/>
    </location>
</feature>
<name>A0AAF0EX26_9BASI</name>
<evidence type="ECO:0000256" key="4">
    <source>
        <dbReference type="ARBA" id="ARBA00023212"/>
    </source>
</evidence>
<feature type="domain" description="TOG" evidence="8">
    <location>
        <begin position="874"/>
        <end position="1110"/>
    </location>
</feature>
<dbReference type="GO" id="GO:1990571">
    <property type="term" value="P:meiotic centromere clustering"/>
    <property type="evidence" value="ECO:0007669"/>
    <property type="project" value="UniProtKB-ARBA"/>
</dbReference>
<dbReference type="GO" id="GO:0000022">
    <property type="term" value="P:mitotic spindle elongation"/>
    <property type="evidence" value="ECO:0007669"/>
    <property type="project" value="UniProtKB-ARBA"/>
</dbReference>
<feature type="domain" description="TOG" evidence="8">
    <location>
        <begin position="1"/>
        <end position="235"/>
    </location>
</feature>
<dbReference type="InterPro" id="IPR048491">
    <property type="entry name" value="XMAP215_CLASP_TOG"/>
</dbReference>
<dbReference type="Gene3D" id="1.25.10.10">
    <property type="entry name" value="Leucine-rich Repeat Variant"/>
    <property type="match status" value="5"/>
</dbReference>
<evidence type="ECO:0000256" key="2">
    <source>
        <dbReference type="ARBA" id="ARBA00022490"/>
    </source>
</evidence>
<feature type="compositionally biased region" description="Pro residues" evidence="7">
    <location>
        <begin position="533"/>
        <end position="548"/>
    </location>
</feature>
<evidence type="ECO:0000256" key="6">
    <source>
        <dbReference type="PROSITE-ProRule" id="PRU00103"/>
    </source>
</evidence>
<feature type="region of interest" description="Disordered" evidence="7">
    <location>
        <begin position="1108"/>
        <end position="1198"/>
    </location>
</feature>
<dbReference type="InterPro" id="IPR034085">
    <property type="entry name" value="TOG"/>
</dbReference>
<keyword evidence="3" id="KW-0677">Repeat</keyword>
<evidence type="ECO:0000313" key="10">
    <source>
        <dbReference type="Proteomes" id="UP001219933"/>
    </source>
</evidence>
<feature type="region of interest" description="Disordered" evidence="7">
    <location>
        <begin position="1486"/>
        <end position="1530"/>
    </location>
</feature>
<feature type="region of interest" description="Disordered" evidence="7">
    <location>
        <begin position="1833"/>
        <end position="1861"/>
    </location>
</feature>
<feature type="domain" description="TOG" evidence="8">
    <location>
        <begin position="605"/>
        <end position="831"/>
    </location>
</feature>
<dbReference type="PROSITE" id="PS50077">
    <property type="entry name" value="HEAT_REPEAT"/>
    <property type="match status" value="1"/>
</dbReference>
<dbReference type="InterPro" id="IPR045110">
    <property type="entry name" value="XMAP215"/>
</dbReference>
<proteinExistence type="inferred from homology"/>
<reference evidence="9" key="1">
    <citation type="submission" date="2023-03" db="EMBL/GenBank/DDBJ databases">
        <title>Mating type loci evolution in Malassezia.</title>
        <authorList>
            <person name="Coelho M.A."/>
        </authorList>
    </citation>
    <scope>NUCLEOTIDE SEQUENCE</scope>
    <source>
        <strain evidence="9">CBS 11721</strain>
    </source>
</reference>
<keyword evidence="4" id="KW-0206">Cytoskeleton</keyword>
<dbReference type="InterPro" id="IPR016024">
    <property type="entry name" value="ARM-type_fold"/>
</dbReference>
<sequence>MGDATEDFASQPLEVRLESKLWKARVSAYEELASIFARTPSEDDPAFAPFTRDPERVRAMVLDSNAAAQEKGVEAVKAFVQYGGRMAGKTREAVLPGLADKCLGSMRTGTRNAAMELVLLYVAHEDVNGCDGPVSDLITAFSSKQPKVAAAALRALTQVVQQFGARQVNVKPIIQKLPAFFGHADKNVRAEASLLAVELHRCVGVALKPALAQLKEIQVKELEALFADAPPAGAPQMYLVSQRPQEEQAAATDKHDDCVDGAAGDEAVEAVEESPVDAFDLADPVDVSKCISGNFFEMAESKKWQERKEVFDGLQEALAKAVRLSPSSAVDGIIDVLQTRIQKDANINVVLSACRCVERLADCLRADFGKYVVLLPVLLEKFKDKKPTTVEVVRAALDALFRTVSFGEIMEPTLAAASHKNPAVKAEAIRYFVRSLQKTRSAPSAAEIKPLATVFVAAMSDGASDVRDAGATGLGTLMKLIGERPMMPFLDSLDDIKKGKVNEEFQNASVSAKSGAKPAAAAAPRPAVAAPKPASPKPAPRAASPPKPVQRAPAPKPAASAPRPLARPAPRPAAPAASPAKPAARPPAKAAPKAKADGEVSYKYSSDDAERAAEYIPDDVRTQLSSSNWKERVEGARALVSWSASADVDAELIVRYLEKHPGWRESNFQVLGEIYNVFKTLTTRPTFSRACVVLALQPLCDKLGDIKLKSQAGETLAQLAEHTSLGFVLVHAIPLLGALRAPKAAAEALLWLDQMILDFGTASVHIHPLVEYLVASLKSANAGVRANATKVVGTLARYVGATLGSLLGELNPQLRATLDAEIEKAASNPPPAPTRGAVTSEVPAEAADEQAAAETAAETAAAAPAGPSEEELEQLCPRQDVDTLISQALIDRLGDANWKERKAALEEMQSIVAPHPRLRGALADLTPALRARYSDNNLMVRTLALELLATFAQRMNALFEPHARAFAGPVAQVLADAKAPIRAAAAKTLTAMAESVGIADMVPSFGQVLDGKGANPTLRQHLFEWLLSWLEGHPSQNIDLAPCVPSVLLSLDDRLAPVRKASQDLLPFLVAQCGYKFVVEQVGNLKTASQNTAMPLVDAARSKVGAGRQAASAPAAPAPPKAPTARAPAASVARAPLGRAEPVARPTIKAPVTATARPVPTSRVRAAPAKVPSPVKVVDRAASPPKPKPRPSAVSRSLRAPVTAHVSHAPSSAPLFSSEATHKAARARTQGKAPFVVDGAVRPSQVAMLKQQFDAVAVPDLVDALFSTDHNAERDYITGLSSIADLLRNQGSVTAEDAALIAIANADLIIKYVCVRLLENNTTVTLKAFEVVDALFDSLSSAAYAFTDQESEALVACLVVRSGDAKAVIRERVKGLFRRITALCAPTRLLVLLIEYGLPSKNSRTRTETLAEIAHLIAKNGLQVCVPAKTLPVLAQAISDRDSAVRSAALAALGEAYTLMGDSFWRTVGPLPARDESLLAERCRRIAPSAPTQEATPRRAAVATPKRTMPSVRNASPAHTASPRQIPKVPRARLPVQAAPSPGPAPKPPVRVSVPDNDALADLDTVQTGDSESCIAALKAMQDMVSNTELHSGELGNSLARAVGARLETSDGTLDARLIKHLLQTILVLLDAERRNDGINEDARLGEDAISVLVCGLLHQLMDMSARADESAQTLSKHLNAVVLRVLAGCRGDDVYGGCFSALIRASRSLLSLDGPELDRATRFGELVVKCLWKAARKLPAALNEGQVHGERLLAAVENFFQAIPPVEWGRRAQKQLPLRDIPLITATNILKQIVDTVGERALTMLDSLSDPEGSHVYRYLLRLLYIDEQQQQQQQQQSARETPASVASPSRTSSANAAPIDEATQELRGIFDRISQKDQSRQAIRELYEFQKRHPEKQGSIDRSLQNTGPIFQRYIKRALANHAAEDRDASAARAQPAAQVDARLAELKAKFNREGETTSKRRSMTAAESIRQRLAEIRDDAQSLD</sequence>
<feature type="compositionally biased region" description="Polar residues" evidence="7">
    <location>
        <begin position="1511"/>
        <end position="1523"/>
    </location>
</feature>
<feature type="compositionally biased region" description="Low complexity" evidence="7">
    <location>
        <begin position="509"/>
        <end position="532"/>
    </location>
</feature>
<accession>A0AAF0EX26</accession>
<dbReference type="Proteomes" id="UP001219933">
    <property type="component" value="Chromosome 4"/>
</dbReference>
<dbReference type="FunFam" id="1.25.10.10:FF:000019">
    <property type="entry name" value="Cytoskeleton-associated protein 5"/>
    <property type="match status" value="1"/>
</dbReference>
<evidence type="ECO:0000313" key="9">
    <source>
        <dbReference type="EMBL" id="WFD35891.1"/>
    </source>
</evidence>
<dbReference type="SUPFAM" id="SSF48371">
    <property type="entry name" value="ARM repeat"/>
    <property type="match status" value="2"/>
</dbReference>
<feature type="region of interest" description="Disordered" evidence="7">
    <location>
        <begin position="825"/>
        <end position="873"/>
    </location>
</feature>
<evidence type="ECO:0000256" key="5">
    <source>
        <dbReference type="ARBA" id="ARBA00025722"/>
    </source>
</evidence>
<dbReference type="SMART" id="SM01349">
    <property type="entry name" value="TOG"/>
    <property type="match status" value="5"/>
</dbReference>
<feature type="domain" description="TOG" evidence="8">
    <location>
        <begin position="280"/>
        <end position="514"/>
    </location>
</feature>
<dbReference type="GO" id="GO:0030951">
    <property type="term" value="P:establishment or maintenance of microtubule cytoskeleton polarity"/>
    <property type="evidence" value="ECO:0007669"/>
    <property type="project" value="InterPro"/>
</dbReference>
<protein>
    <recommendedName>
        <fullName evidence="8">TOG domain-containing protein</fullName>
    </recommendedName>
</protein>
<dbReference type="GO" id="GO:0046785">
    <property type="term" value="P:microtubule polymerization"/>
    <property type="evidence" value="ECO:0007669"/>
    <property type="project" value="InterPro"/>
</dbReference>
<dbReference type="PANTHER" id="PTHR12609">
    <property type="entry name" value="MICROTUBULE ASSOCIATED PROTEIN XMAP215"/>
    <property type="match status" value="1"/>
</dbReference>
<evidence type="ECO:0000259" key="8">
    <source>
        <dbReference type="SMART" id="SM01349"/>
    </source>
</evidence>
<gene>
    <name evidence="9" type="ORF">MCUN1_002759</name>
</gene>
<dbReference type="InterPro" id="IPR011989">
    <property type="entry name" value="ARM-like"/>
</dbReference>
<keyword evidence="10" id="KW-1185">Reference proteome</keyword>
<dbReference type="GO" id="GO:0044732">
    <property type="term" value="C:mitotic spindle pole body"/>
    <property type="evidence" value="ECO:0007669"/>
    <property type="project" value="UniProtKB-ARBA"/>
</dbReference>
<dbReference type="Pfam" id="PF21041">
    <property type="entry name" value="XMAP215_CLASP_TOG"/>
    <property type="match status" value="2"/>
</dbReference>
<feature type="region of interest" description="Disordered" evidence="7">
    <location>
        <begin position="509"/>
        <end position="602"/>
    </location>
</feature>
<feature type="compositionally biased region" description="Low complexity" evidence="7">
    <location>
        <begin position="841"/>
        <end position="867"/>
    </location>
</feature>
<feature type="repeat" description="HEAT" evidence="6">
    <location>
        <begin position="1430"/>
        <end position="1467"/>
    </location>
</feature>
<dbReference type="GO" id="GO:0061863">
    <property type="term" value="F:microtubule plus end polymerase"/>
    <property type="evidence" value="ECO:0007669"/>
    <property type="project" value="InterPro"/>
</dbReference>
<dbReference type="GO" id="GO:0051315">
    <property type="term" value="P:attachment of mitotic spindle microtubules to kinetochore"/>
    <property type="evidence" value="ECO:0007669"/>
    <property type="project" value="UniProtKB-ARBA"/>
</dbReference>
<evidence type="ECO:0000256" key="7">
    <source>
        <dbReference type="SAM" id="MobiDB-lite"/>
    </source>
</evidence>
<organism evidence="9 10">
    <name type="scientific">Malassezia cuniculi</name>
    <dbReference type="NCBI Taxonomy" id="948313"/>
    <lineage>
        <taxon>Eukaryota</taxon>
        <taxon>Fungi</taxon>
        <taxon>Dikarya</taxon>
        <taxon>Basidiomycota</taxon>
        <taxon>Ustilaginomycotina</taxon>
        <taxon>Malasseziomycetes</taxon>
        <taxon>Malasseziales</taxon>
        <taxon>Malasseziaceae</taxon>
        <taxon>Malassezia</taxon>
    </lineage>
</organism>
<comment type="subcellular location">
    <subcellularLocation>
        <location evidence="1">Cytoplasm</location>
        <location evidence="1">Cytoskeleton</location>
    </subcellularLocation>
</comment>
<feature type="compositionally biased region" description="Low complexity" evidence="7">
    <location>
        <begin position="551"/>
        <end position="564"/>
    </location>
</feature>
<feature type="domain" description="TOG" evidence="8">
    <location>
        <begin position="1248"/>
        <end position="1492"/>
    </location>
</feature>
<dbReference type="GO" id="GO:0051010">
    <property type="term" value="F:microtubule plus-end binding"/>
    <property type="evidence" value="ECO:0007669"/>
    <property type="project" value="InterPro"/>
</dbReference>
<feature type="compositionally biased region" description="Low complexity" evidence="7">
    <location>
        <begin position="574"/>
        <end position="593"/>
    </location>
</feature>
<dbReference type="InterPro" id="IPR021133">
    <property type="entry name" value="HEAT_type_2"/>
</dbReference>
<feature type="compositionally biased region" description="Low complexity" evidence="7">
    <location>
        <begin position="1123"/>
        <end position="1136"/>
    </location>
</feature>
<evidence type="ECO:0000256" key="3">
    <source>
        <dbReference type="ARBA" id="ARBA00022737"/>
    </source>
</evidence>
<keyword evidence="2" id="KW-0963">Cytoplasm</keyword>
<dbReference type="GO" id="GO:0005881">
    <property type="term" value="C:cytoplasmic microtubule"/>
    <property type="evidence" value="ECO:0007669"/>
    <property type="project" value="UniProtKB-ARBA"/>
</dbReference>
<comment type="similarity">
    <text evidence="5">Belongs to the TOG/XMAP215 family.</text>
</comment>